<dbReference type="Gene3D" id="3.10.200.10">
    <property type="entry name" value="Alpha carbonic anhydrase"/>
    <property type="match status" value="1"/>
</dbReference>
<dbReference type="Pfam" id="PF00194">
    <property type="entry name" value="Carb_anhydrase"/>
    <property type="match status" value="1"/>
</dbReference>
<comment type="catalytic activity">
    <reaction evidence="7 8">
        <text>hydrogencarbonate + H(+) = CO2 + H2O</text>
        <dbReference type="Rhea" id="RHEA:10748"/>
        <dbReference type="ChEBI" id="CHEBI:15377"/>
        <dbReference type="ChEBI" id="CHEBI:15378"/>
        <dbReference type="ChEBI" id="CHEBI:16526"/>
        <dbReference type="ChEBI" id="CHEBI:17544"/>
        <dbReference type="EC" id="4.2.1.1"/>
    </reaction>
</comment>
<keyword evidence="5 8" id="KW-0862">Zinc</keyword>
<keyword evidence="6 8" id="KW-0456">Lyase</keyword>
<dbReference type="Proteomes" id="UP000051217">
    <property type="component" value="Unassembled WGS sequence"/>
</dbReference>
<evidence type="ECO:0000256" key="3">
    <source>
        <dbReference type="ARBA" id="ARBA00014628"/>
    </source>
</evidence>
<evidence type="ECO:0000259" key="9">
    <source>
        <dbReference type="PROSITE" id="PS51144"/>
    </source>
</evidence>
<feature type="domain" description="Alpha-carbonic anhydrase" evidence="9">
    <location>
        <begin position="29"/>
        <end position="235"/>
    </location>
</feature>
<dbReference type="CDD" id="cd03124">
    <property type="entry name" value="alpha_CA_prokaryotic_like"/>
    <property type="match status" value="1"/>
</dbReference>
<dbReference type="PANTHER" id="PTHR18952:SF141">
    <property type="entry name" value="CARBONIC ANHYDRASE"/>
    <property type="match status" value="1"/>
</dbReference>
<reference evidence="10 11" key="1">
    <citation type="journal article" date="2015" name="Genome Announc.">
        <title>Expanding the biotechnology potential of lactobacilli through comparative genomics of 213 strains and associated genera.</title>
        <authorList>
            <person name="Sun Z."/>
            <person name="Harris H.M."/>
            <person name="McCann A."/>
            <person name="Guo C."/>
            <person name="Argimon S."/>
            <person name="Zhang W."/>
            <person name="Yang X."/>
            <person name="Jeffery I.B."/>
            <person name="Cooney J.C."/>
            <person name="Kagawa T.F."/>
            <person name="Liu W."/>
            <person name="Song Y."/>
            <person name="Salvetti E."/>
            <person name="Wrobel A."/>
            <person name="Rasinkangas P."/>
            <person name="Parkhill J."/>
            <person name="Rea M.C."/>
            <person name="O'Sullivan O."/>
            <person name="Ritari J."/>
            <person name="Douillard F.P."/>
            <person name="Paul Ross R."/>
            <person name="Yang R."/>
            <person name="Briner A.E."/>
            <person name="Felis G.E."/>
            <person name="de Vos W.M."/>
            <person name="Barrangou R."/>
            <person name="Klaenhammer T.R."/>
            <person name="Caufield P.W."/>
            <person name="Cui Y."/>
            <person name="Zhang H."/>
            <person name="O'Toole P.W."/>
        </authorList>
    </citation>
    <scope>NUCLEOTIDE SEQUENCE [LARGE SCALE GENOMIC DNA]</scope>
    <source>
        <strain evidence="10 11">DSM 15836</strain>
    </source>
</reference>
<dbReference type="SUPFAM" id="SSF51069">
    <property type="entry name" value="Carbonic anhydrase"/>
    <property type="match status" value="1"/>
</dbReference>
<protein>
    <recommendedName>
        <fullName evidence="3 8">Carbonic anhydrase</fullName>
        <ecNumber evidence="2 8">4.2.1.1</ecNumber>
    </recommendedName>
</protein>
<evidence type="ECO:0000256" key="1">
    <source>
        <dbReference type="ARBA" id="ARBA00001947"/>
    </source>
</evidence>
<dbReference type="PROSITE" id="PS51144">
    <property type="entry name" value="ALPHA_CA_2"/>
    <property type="match status" value="1"/>
</dbReference>
<dbReference type="EMBL" id="AZFI01000095">
    <property type="protein sequence ID" value="KRM26397.1"/>
    <property type="molecule type" value="Genomic_DNA"/>
</dbReference>
<evidence type="ECO:0000256" key="5">
    <source>
        <dbReference type="ARBA" id="ARBA00022833"/>
    </source>
</evidence>
<dbReference type="PROSITE" id="PS00162">
    <property type="entry name" value="ALPHA_CA_1"/>
    <property type="match status" value="1"/>
</dbReference>
<comment type="function">
    <text evidence="8">Reversible hydration of carbon dioxide.</text>
</comment>
<evidence type="ECO:0000256" key="4">
    <source>
        <dbReference type="ARBA" id="ARBA00022723"/>
    </source>
</evidence>
<organism evidence="10 11">
    <name type="scientific">Ligilactobacillus acidipiscis DSM 15836</name>
    <dbReference type="NCBI Taxonomy" id="1423716"/>
    <lineage>
        <taxon>Bacteria</taxon>
        <taxon>Bacillati</taxon>
        <taxon>Bacillota</taxon>
        <taxon>Bacilli</taxon>
        <taxon>Lactobacillales</taxon>
        <taxon>Lactobacillaceae</taxon>
        <taxon>Ligilactobacillus</taxon>
    </lineage>
</organism>
<dbReference type="InterPro" id="IPR001148">
    <property type="entry name" value="CA_dom"/>
</dbReference>
<evidence type="ECO:0000313" key="11">
    <source>
        <dbReference type="Proteomes" id="UP000051217"/>
    </source>
</evidence>
<dbReference type="PANTHER" id="PTHR18952">
    <property type="entry name" value="CARBONIC ANHYDRASE"/>
    <property type="match status" value="1"/>
</dbReference>
<accession>A0ABR5PJ35</accession>
<dbReference type="InterPro" id="IPR036398">
    <property type="entry name" value="CA_dom_sf"/>
</dbReference>
<evidence type="ECO:0000256" key="6">
    <source>
        <dbReference type="ARBA" id="ARBA00023239"/>
    </source>
</evidence>
<name>A0ABR5PJ35_9LACO</name>
<sequence length="246" mass="27984">MRKALIFGKLLVKVITFQLTIAQKRNNMEYLDYALQDSWKSYSNFESPINIELSSVENKTLQQQTLTFIFNASDQIIKKRQPNGDQFLAAGELLVGKDKYQLQRLHFHDGSEHTLNGQQFAGEIHLVYQGKNNANLVLAILCQVDKNSIENLPLSKIYQEQVSVSELEQVLPNDLSHVTYVGSLTTPPLMADVTWIVLTQPHFISAASKAALHDDYPNNHRKIQPLNGRKLTYYKNSSLLADNRQL</sequence>
<evidence type="ECO:0000256" key="8">
    <source>
        <dbReference type="RuleBase" id="RU367011"/>
    </source>
</evidence>
<dbReference type="EC" id="4.2.1.1" evidence="2 8"/>
<evidence type="ECO:0000313" key="10">
    <source>
        <dbReference type="EMBL" id="KRM26397.1"/>
    </source>
</evidence>
<dbReference type="InterPro" id="IPR023561">
    <property type="entry name" value="Carbonic_anhydrase_a-class"/>
</dbReference>
<comment type="cofactor">
    <cofactor evidence="1 8">
        <name>Zn(2+)</name>
        <dbReference type="ChEBI" id="CHEBI:29105"/>
    </cofactor>
</comment>
<dbReference type="InterPro" id="IPR041891">
    <property type="entry name" value="Alpha_CA_prokaryot-like"/>
</dbReference>
<gene>
    <name evidence="10" type="ORF">FC65_GL002277</name>
</gene>
<evidence type="ECO:0000256" key="7">
    <source>
        <dbReference type="ARBA" id="ARBA00048348"/>
    </source>
</evidence>
<comment type="similarity">
    <text evidence="8">Belongs to the alpha-carbonic anhydrase family.</text>
</comment>
<keyword evidence="4 8" id="KW-0479">Metal-binding</keyword>
<comment type="caution">
    <text evidence="10">The sequence shown here is derived from an EMBL/GenBank/DDBJ whole genome shotgun (WGS) entry which is preliminary data.</text>
</comment>
<proteinExistence type="inferred from homology"/>
<dbReference type="SMART" id="SM01057">
    <property type="entry name" value="Carb_anhydrase"/>
    <property type="match status" value="1"/>
</dbReference>
<keyword evidence="11" id="KW-1185">Reference proteome</keyword>
<evidence type="ECO:0000256" key="2">
    <source>
        <dbReference type="ARBA" id="ARBA00012925"/>
    </source>
</evidence>
<dbReference type="InterPro" id="IPR018338">
    <property type="entry name" value="Carbonic_anhydrase_a-class_CS"/>
</dbReference>